<name>A0A6A4L2W9_9ERIC</name>
<dbReference type="EMBL" id="QEFC01002514">
    <property type="protein sequence ID" value="KAE9451832.1"/>
    <property type="molecule type" value="Genomic_DNA"/>
</dbReference>
<comment type="caution">
    <text evidence="3">The sequence shown here is derived from an EMBL/GenBank/DDBJ whole genome shotgun (WGS) entry which is preliminary data.</text>
</comment>
<evidence type="ECO:0000256" key="1">
    <source>
        <dbReference type="ARBA" id="ARBA00022737"/>
    </source>
</evidence>
<evidence type="ECO:0000259" key="2">
    <source>
        <dbReference type="Pfam" id="PF23598"/>
    </source>
</evidence>
<feature type="non-terminal residue" evidence="3">
    <location>
        <position position="1"/>
    </location>
</feature>
<gene>
    <name evidence="3" type="ORF">C3L33_16267</name>
</gene>
<dbReference type="Gene3D" id="3.80.10.10">
    <property type="entry name" value="Ribonuclease Inhibitor"/>
    <property type="match status" value="1"/>
</dbReference>
<dbReference type="AlphaFoldDB" id="A0A6A4L2W9"/>
<proteinExistence type="predicted"/>
<feature type="domain" description="Disease resistance R13L4/SHOC-2-like LRR" evidence="2">
    <location>
        <begin position="53"/>
        <end position="385"/>
    </location>
</feature>
<dbReference type="Pfam" id="PF23598">
    <property type="entry name" value="LRR_14"/>
    <property type="match status" value="1"/>
</dbReference>
<protein>
    <recommendedName>
        <fullName evidence="2">Disease resistance R13L4/SHOC-2-like LRR domain-containing protein</fullName>
    </recommendedName>
</protein>
<sequence>MIRVLFEEVRLPLPRGVDSMDANSLKAWPEKLRRLSVHHNLDDIQQNICFTRLRSLLMFSATDSLSMLSKIASLGEGTSLLTVLDLRGAQLETFPPEIVKLLNLTYLSLRATNVKMIPKSIGELKKLETLDLKQTNVTELPDEILKLQYLRHLLVYRYNYPNSPANIGFKAPAGIGSLLCLQKLCGIDANEGNNSGIVLREIGKLTQLRRLKIFGLQKEDGAVLCSSLEKLNNLRSLSVQPMDKNGILDLDSLSLPPPLLRRLVLKGRLEKIPHWIPFLHNLASIFLLWSKLKDIDPLEFLQDLPNLLNLTLRDGYEGDGLVFKAGGFQKLKLLNLIALEGLKWVRVESSSMPLLKYLLLRDCKLMMELPSGVEHLANLKEIDLEDDMSETLISSLNRDLQGGDYWKIAHVPKVWIGDSKSGVYTGRYLR</sequence>
<organism evidence="3">
    <name type="scientific">Rhododendron williamsianum</name>
    <dbReference type="NCBI Taxonomy" id="262921"/>
    <lineage>
        <taxon>Eukaryota</taxon>
        <taxon>Viridiplantae</taxon>
        <taxon>Streptophyta</taxon>
        <taxon>Embryophyta</taxon>
        <taxon>Tracheophyta</taxon>
        <taxon>Spermatophyta</taxon>
        <taxon>Magnoliopsida</taxon>
        <taxon>eudicotyledons</taxon>
        <taxon>Gunneridae</taxon>
        <taxon>Pentapetalae</taxon>
        <taxon>asterids</taxon>
        <taxon>Ericales</taxon>
        <taxon>Ericaceae</taxon>
        <taxon>Ericoideae</taxon>
        <taxon>Rhodoreae</taxon>
        <taxon>Rhododendron</taxon>
    </lineage>
</organism>
<dbReference type="PANTHER" id="PTHR47186">
    <property type="entry name" value="LEUCINE-RICH REPEAT-CONTAINING PROTEIN 57"/>
    <property type="match status" value="1"/>
</dbReference>
<dbReference type="InterPro" id="IPR055414">
    <property type="entry name" value="LRR_R13L4/SHOC2-like"/>
</dbReference>
<dbReference type="SUPFAM" id="SSF52058">
    <property type="entry name" value="L domain-like"/>
    <property type="match status" value="1"/>
</dbReference>
<keyword evidence="1" id="KW-0677">Repeat</keyword>
<dbReference type="InterPro" id="IPR032675">
    <property type="entry name" value="LRR_dom_sf"/>
</dbReference>
<dbReference type="PANTHER" id="PTHR47186:SF57">
    <property type="entry name" value="OS02G0478300 PROTEIN"/>
    <property type="match status" value="1"/>
</dbReference>
<accession>A0A6A4L2W9</accession>
<evidence type="ECO:0000313" key="3">
    <source>
        <dbReference type="EMBL" id="KAE9451832.1"/>
    </source>
</evidence>
<reference evidence="3" key="1">
    <citation type="journal article" date="2019" name="Genome Biol. Evol.">
        <title>The Rhododendron genome and chromosomal organization provide insight into shared whole-genome duplications across the heath family (Ericaceae).</title>
        <authorList>
            <person name="Soza V.L."/>
            <person name="Lindsley D."/>
            <person name="Waalkes A."/>
            <person name="Ramage E."/>
            <person name="Patwardhan R.P."/>
            <person name="Burton J.N."/>
            <person name="Adey A."/>
            <person name="Kumar A."/>
            <person name="Qiu R."/>
            <person name="Shendure J."/>
            <person name="Hall B."/>
        </authorList>
    </citation>
    <scope>NUCLEOTIDE SEQUENCE</scope>
    <source>
        <strain evidence="3">RSF 1966-606</strain>
    </source>
</reference>
<dbReference type="OrthoDB" id="646178at2759"/>